<keyword evidence="2 5" id="KW-0812">Transmembrane</keyword>
<comment type="subcellular location">
    <subcellularLocation>
        <location evidence="5">Cell inner membrane</location>
        <topology evidence="5">Multi-pass membrane protein</topology>
    </subcellularLocation>
    <subcellularLocation>
        <location evidence="1">Membrane</location>
        <topology evidence="1">Multi-pass membrane protein</topology>
    </subcellularLocation>
</comment>
<evidence type="ECO:0000256" key="2">
    <source>
        <dbReference type="ARBA" id="ARBA00022692"/>
    </source>
</evidence>
<dbReference type="EMBL" id="FTOA01000002">
    <property type="protein sequence ID" value="SIS48950.1"/>
    <property type="molecule type" value="Genomic_DNA"/>
</dbReference>
<dbReference type="InterPro" id="IPR013525">
    <property type="entry name" value="ABC2_TM"/>
</dbReference>
<dbReference type="GO" id="GO:0140359">
    <property type="term" value="F:ABC-type transporter activity"/>
    <property type="evidence" value="ECO:0007669"/>
    <property type="project" value="InterPro"/>
</dbReference>
<evidence type="ECO:0000256" key="5">
    <source>
        <dbReference type="RuleBase" id="RU361157"/>
    </source>
</evidence>
<evidence type="ECO:0000256" key="1">
    <source>
        <dbReference type="ARBA" id="ARBA00004141"/>
    </source>
</evidence>
<evidence type="ECO:0000313" key="8">
    <source>
        <dbReference type="Proteomes" id="UP000185678"/>
    </source>
</evidence>
<dbReference type="GO" id="GO:0043190">
    <property type="term" value="C:ATP-binding cassette (ABC) transporter complex"/>
    <property type="evidence" value="ECO:0007669"/>
    <property type="project" value="InterPro"/>
</dbReference>
<dbReference type="RefSeq" id="WP_076399178.1">
    <property type="nucleotide sequence ID" value="NZ_FTOA01000002.1"/>
</dbReference>
<feature type="domain" description="ABC transmembrane type-2" evidence="6">
    <location>
        <begin position="33"/>
        <end position="267"/>
    </location>
</feature>
<sequence length="274" mass="30646">MSRGLVPGWSGFAWHRVGAVCLRHLYVMRSSPIRLLEMAYWPTVQMVMWGFISQFFTTQSSWLVQAAGALLAAVLLWDVLFRANLGLSLSFMEEMWARNLGHLFVSPLRPYEFIVALITMSAIRTTIGLLPAALLAIPLFHYNIFAMGLPLVGFFLLLLITGWSVGLGVSALVLRFGLGAESLAWVLIFALAPLSGIYYPISTLPGWLQTVAWWLPSSHVFEGMRVVLTTGTFDWSLWWTALVLDLGYLSLLGGLFLYTFRVARRRGLLLNVGE</sequence>
<dbReference type="Pfam" id="PF01061">
    <property type="entry name" value="ABC2_membrane"/>
    <property type="match status" value="1"/>
</dbReference>
<comment type="similarity">
    <text evidence="5">Belongs to the ABC-2 integral membrane protein family.</text>
</comment>
<keyword evidence="3 5" id="KW-1133">Transmembrane helix</keyword>
<protein>
    <recommendedName>
        <fullName evidence="5">Transport permease protein</fullName>
    </recommendedName>
</protein>
<keyword evidence="5" id="KW-1003">Cell membrane</keyword>
<dbReference type="PANTHER" id="PTHR43027:SF1">
    <property type="entry name" value="DOXORUBICIN RESISTANCE ABC TRANSPORTER PERMEASE PROTEIN DRRC-RELATED"/>
    <property type="match status" value="1"/>
</dbReference>
<dbReference type="InterPro" id="IPR000412">
    <property type="entry name" value="ABC_2_transport"/>
</dbReference>
<organism evidence="7 8">
    <name type="scientific">Insolitispirillum peregrinum</name>
    <dbReference type="NCBI Taxonomy" id="80876"/>
    <lineage>
        <taxon>Bacteria</taxon>
        <taxon>Pseudomonadati</taxon>
        <taxon>Pseudomonadota</taxon>
        <taxon>Alphaproteobacteria</taxon>
        <taxon>Rhodospirillales</taxon>
        <taxon>Novispirillaceae</taxon>
        <taxon>Insolitispirillum</taxon>
    </lineage>
</organism>
<dbReference type="InterPro" id="IPR047817">
    <property type="entry name" value="ABC2_TM_bact-type"/>
</dbReference>
<dbReference type="OrthoDB" id="9786643at2"/>
<keyword evidence="5" id="KW-0813">Transport</keyword>
<evidence type="ECO:0000313" key="7">
    <source>
        <dbReference type="EMBL" id="SIS48950.1"/>
    </source>
</evidence>
<dbReference type="STRING" id="80876.SAMN05421779_102293"/>
<feature type="transmembrane region" description="Helical" evidence="5">
    <location>
        <begin position="152"/>
        <end position="176"/>
    </location>
</feature>
<keyword evidence="8" id="KW-1185">Reference proteome</keyword>
<feature type="transmembrane region" description="Helical" evidence="5">
    <location>
        <begin position="62"/>
        <end position="81"/>
    </location>
</feature>
<comment type="caution">
    <text evidence="5">Lacks conserved residue(s) required for the propagation of feature annotation.</text>
</comment>
<name>A0A1N7JI10_9PROT</name>
<feature type="transmembrane region" description="Helical" evidence="5">
    <location>
        <begin position="237"/>
        <end position="260"/>
    </location>
</feature>
<dbReference type="PANTHER" id="PTHR43027">
    <property type="entry name" value="DOXORUBICIN RESISTANCE ABC TRANSPORTER PERMEASE PROTEIN DRRC-RELATED"/>
    <property type="match status" value="1"/>
</dbReference>
<proteinExistence type="inferred from homology"/>
<dbReference type="PIRSF" id="PIRSF006648">
    <property type="entry name" value="DrrB"/>
    <property type="match status" value="1"/>
</dbReference>
<dbReference type="InterPro" id="IPR052902">
    <property type="entry name" value="ABC-2_transporter"/>
</dbReference>
<feature type="transmembrane region" description="Helical" evidence="5">
    <location>
        <begin position="183"/>
        <end position="201"/>
    </location>
</feature>
<keyword evidence="4 5" id="KW-0472">Membrane</keyword>
<feature type="transmembrane region" description="Helical" evidence="5">
    <location>
        <begin position="113"/>
        <end position="140"/>
    </location>
</feature>
<evidence type="ECO:0000256" key="4">
    <source>
        <dbReference type="ARBA" id="ARBA00023136"/>
    </source>
</evidence>
<dbReference type="Proteomes" id="UP000185678">
    <property type="component" value="Unassembled WGS sequence"/>
</dbReference>
<accession>A0A1N7JI10</accession>
<evidence type="ECO:0000259" key="6">
    <source>
        <dbReference type="PROSITE" id="PS51012"/>
    </source>
</evidence>
<dbReference type="AlphaFoldDB" id="A0A1N7JI10"/>
<gene>
    <name evidence="7" type="ORF">SAMN05421779_102293</name>
</gene>
<reference evidence="7 8" key="1">
    <citation type="submission" date="2017-01" db="EMBL/GenBank/DDBJ databases">
        <authorList>
            <person name="Mah S.A."/>
            <person name="Swanson W.J."/>
            <person name="Moy G.W."/>
            <person name="Vacquier V.D."/>
        </authorList>
    </citation>
    <scope>NUCLEOTIDE SEQUENCE [LARGE SCALE GENOMIC DNA]</scope>
    <source>
        <strain evidence="7 8">DSM 11589</strain>
    </source>
</reference>
<dbReference type="PRINTS" id="PR00164">
    <property type="entry name" value="ABC2TRNSPORT"/>
</dbReference>
<evidence type="ECO:0000256" key="3">
    <source>
        <dbReference type="ARBA" id="ARBA00022989"/>
    </source>
</evidence>
<dbReference type="PROSITE" id="PS51012">
    <property type="entry name" value="ABC_TM2"/>
    <property type="match status" value="1"/>
</dbReference>